<organism evidence="3 4">
    <name type="scientific">Lentilactobacillus kefiri</name>
    <name type="common">Lactobacillus kefiri</name>
    <dbReference type="NCBI Taxonomy" id="33962"/>
    <lineage>
        <taxon>Bacteria</taxon>
        <taxon>Bacillati</taxon>
        <taxon>Bacillota</taxon>
        <taxon>Bacilli</taxon>
        <taxon>Lactobacillales</taxon>
        <taxon>Lactobacillaceae</taxon>
        <taxon>Lentilactobacillus</taxon>
    </lineage>
</organism>
<dbReference type="STRING" id="1423764.FC95_GL002120"/>
<accession>A0A511DVL6</accession>
<name>A0A511DVL6_LENKE</name>
<gene>
    <name evidence="3" type="ORF">LKE01_17000</name>
</gene>
<dbReference type="InterPro" id="IPR012332">
    <property type="entry name" value="Autotransporter_pectin_lyase_C"/>
</dbReference>
<protein>
    <submittedName>
        <fullName evidence="3">Phospholipid phosphatase</fullName>
    </submittedName>
</protein>
<dbReference type="InterPro" id="IPR036938">
    <property type="entry name" value="PAP2/HPO_sf"/>
</dbReference>
<dbReference type="SMART" id="SM00014">
    <property type="entry name" value="acidPPc"/>
    <property type="match status" value="1"/>
</dbReference>
<evidence type="ECO:0000259" key="2">
    <source>
        <dbReference type="SMART" id="SM00014"/>
    </source>
</evidence>
<feature type="domain" description="Phosphatidic acid phosphatase type 2/haloperoxidase" evidence="2">
    <location>
        <begin position="190"/>
        <end position="304"/>
    </location>
</feature>
<reference evidence="3" key="1">
    <citation type="submission" date="2019-07" db="EMBL/GenBank/DDBJ databases">
        <title>Whole genome shotgun sequence of Lactobacillus kefiri NBRC 15888.</title>
        <authorList>
            <person name="Hosoyama A."/>
            <person name="Uohara A."/>
            <person name="Ohji S."/>
            <person name="Ichikawa N."/>
        </authorList>
    </citation>
    <scope>NUCLEOTIDE SEQUENCE [LARGE SCALE GENOMIC DNA]</scope>
    <source>
        <strain evidence="3">NBRC 15888</strain>
    </source>
</reference>
<dbReference type="Proteomes" id="UP000321893">
    <property type="component" value="Unassembled WGS sequence"/>
</dbReference>
<dbReference type="SUPFAM" id="SSF51126">
    <property type="entry name" value="Pectin lyase-like"/>
    <property type="match status" value="1"/>
</dbReference>
<dbReference type="NCBIfam" id="TIGR02601">
    <property type="entry name" value="autotrns_rpt"/>
    <property type="match status" value="1"/>
</dbReference>
<dbReference type="SUPFAM" id="SSF48317">
    <property type="entry name" value="Acid phosphatase/Vanadium-dependent haloperoxidase"/>
    <property type="match status" value="1"/>
</dbReference>
<dbReference type="EMBL" id="BJVK01000025">
    <property type="protein sequence ID" value="GEL28880.1"/>
    <property type="molecule type" value="Genomic_DNA"/>
</dbReference>
<dbReference type="OrthoDB" id="9780507at2"/>
<dbReference type="Gene3D" id="1.20.144.10">
    <property type="entry name" value="Phosphatidic acid phosphatase type 2/haloperoxidase"/>
    <property type="match status" value="1"/>
</dbReference>
<proteinExistence type="predicted"/>
<keyword evidence="1" id="KW-0732">Signal</keyword>
<keyword evidence="4" id="KW-1185">Reference proteome</keyword>
<dbReference type="Gene3D" id="2.160.20.20">
    <property type="match status" value="1"/>
</dbReference>
<evidence type="ECO:0000313" key="4">
    <source>
        <dbReference type="Proteomes" id="UP000321893"/>
    </source>
</evidence>
<evidence type="ECO:0000256" key="1">
    <source>
        <dbReference type="ARBA" id="ARBA00022729"/>
    </source>
</evidence>
<dbReference type="RefSeq" id="WP_054769387.1">
    <property type="nucleotide sequence ID" value="NZ_BJVK01000025.1"/>
</dbReference>
<comment type="caution">
    <text evidence="3">The sequence shown here is derived from an EMBL/GenBank/DDBJ whole genome shotgun (WGS) entry which is preliminary data.</text>
</comment>
<dbReference type="InterPro" id="IPR011050">
    <property type="entry name" value="Pectin_lyase_fold/virulence"/>
</dbReference>
<dbReference type="Pfam" id="PF12951">
    <property type="entry name" value="PATR"/>
    <property type="match status" value="1"/>
</dbReference>
<evidence type="ECO:0000313" key="3">
    <source>
        <dbReference type="EMBL" id="GEL28880.1"/>
    </source>
</evidence>
<dbReference type="InterPro" id="IPR013425">
    <property type="entry name" value="Autotrns_rpt"/>
</dbReference>
<dbReference type="Pfam" id="PF01569">
    <property type="entry name" value="PAP2"/>
    <property type="match status" value="1"/>
</dbReference>
<sequence>MFFTKHSQLMKLMAGSFTVILTGSALLTSQESVQAKSQASTKLEKLLAPHKASYGYYVDQYLLNRKENDSPDTNPSTALFNNTFAKFYKGDGTKLNPKILQENIDKSVKISENVTPAEELRSYITDRQDSPYDVIRGLGPYAEAFIENSNAKTLFYNLPTSELPADTKDDPGSGITWADEKSKLGSMVDLVDTTALWYYSSSGNAKQFYKYIRPFRQDPRVQVNPYLKAAFDATPQNDYDFPSGHTTQAWETGLSMAYAFPERFQQLVTRSSEVGYDRILVGRHSPLAVMGGRILGTAVAASVLNNSQNKSIANKAYQNAQSVLLHSKVTKSKDDYKNYQTNLKNFEYRMTYGYKPISSTKEKMRVPKGAEVLIQTRFPYLNATQRREVLYTTGFKSGYPMGQDTEGWGRLDLFKAGAGFGSLLGNTTVNMNAKRGGFDASDTWRNNISGSGALIKKGTGSLTLEGANSYKGGTFIKDGTIIAANKDALGSGNLKLSDGTLKLSTKAVSVKGNYTQGKKGTVRVNGNSRIVAKGTGRLGGKLVINLKSKPSKKHVLFKFSSRHGKFAHVTVSGGYKGWHVAYTKNGVELVK</sequence>
<dbReference type="AlphaFoldDB" id="A0A511DVL6"/>
<dbReference type="InterPro" id="IPR000326">
    <property type="entry name" value="PAP2/HPO"/>
</dbReference>